<gene>
    <name evidence="2" type="ORF">STCU_06968</name>
</gene>
<dbReference type="InterPro" id="IPR011990">
    <property type="entry name" value="TPR-like_helical_dom_sf"/>
</dbReference>
<keyword evidence="1" id="KW-0698">rRNA processing</keyword>
<dbReference type="InterPro" id="IPR045209">
    <property type="entry name" value="Rrp5"/>
</dbReference>
<dbReference type="AlphaFoldDB" id="S9VNK2"/>
<dbReference type="Gene3D" id="1.25.40.10">
    <property type="entry name" value="Tetratricopeptide repeat domain"/>
    <property type="match status" value="2"/>
</dbReference>
<evidence type="ECO:0000256" key="1">
    <source>
        <dbReference type="ARBA" id="ARBA00022552"/>
    </source>
</evidence>
<protein>
    <submittedName>
        <fullName evidence="2">rRNA biogenesis protein RRP5</fullName>
    </submittedName>
</protein>
<dbReference type="PANTHER" id="PTHR23270:SF10">
    <property type="entry name" value="PROTEIN RRP5 HOMOLOG"/>
    <property type="match status" value="1"/>
</dbReference>
<sequence>MTAALAPYRVHHSSPEGILVQMDGQQGFGRLPREALGSDRLADRLLKYLSTQEQLTAALRRGRDAQGYRLLTVLLHELWSPIHQYPFPVQRLAGRLFRKHMMVGLGTTSVAQVVKASERGTVLRLLPHWTALALLEQPDDADAELDQSSAEVRVLNYDVDNNVVHVTTRQAAVQRAPADSVISGAVLAALPQGATVRARVLLSTTDDGCAVVEVPVTVEARPGEPVQYSVLGYYIYDWSGDAAPAGPPLVGATLALTVELAPERDPMLQDTMPFLILSRRKRVAGVPPLRAVLRGLVERQQLRERFAARANPLASQEGLVGYLPWREATGKRARQLAGLLSDEDEDDARGGHEAHKQHLSKRTFEEMLDAYERSMDTALPTSPEEFQRLLLATPNSSYLWTQYMSHHVALHQYEEARQVAEKALQTIGVRESDEALNVWVAYLNVENLYGTGESLTSIFKRAQQRVQDPLALHERLADIFSASGKSNQLLELCRTMSHQFRQERRVWQRLGVVLVQQDKRDQLKHMIRDMSGILDKNSAAVVVVHIAIYEYKHGNVESGRAPFEGLLCKTPKKADVWSAYLDQEMGLLSRQAEQRSIQQTRAIFERAVATGFSAKVMQQLLTKFLAFEKAYGAPKDIEKVKEKARAYVEAKIHAATDTGVV</sequence>
<dbReference type="GO" id="GO:0032040">
    <property type="term" value="C:small-subunit processome"/>
    <property type="evidence" value="ECO:0007669"/>
    <property type="project" value="TreeGrafter"/>
</dbReference>
<dbReference type="Proteomes" id="UP000015354">
    <property type="component" value="Unassembled WGS sequence"/>
</dbReference>
<dbReference type="SUPFAM" id="SSF48452">
    <property type="entry name" value="TPR-like"/>
    <property type="match status" value="2"/>
</dbReference>
<keyword evidence="3" id="KW-1185">Reference proteome</keyword>
<dbReference type="OrthoDB" id="412781at2759"/>
<organism evidence="2 3">
    <name type="scientific">Strigomonas culicis</name>
    <dbReference type="NCBI Taxonomy" id="28005"/>
    <lineage>
        <taxon>Eukaryota</taxon>
        <taxon>Discoba</taxon>
        <taxon>Euglenozoa</taxon>
        <taxon>Kinetoplastea</taxon>
        <taxon>Metakinetoplastina</taxon>
        <taxon>Trypanosomatida</taxon>
        <taxon>Trypanosomatidae</taxon>
        <taxon>Strigomonadinae</taxon>
        <taxon>Strigomonas</taxon>
    </lineage>
</organism>
<accession>S9VNK2</accession>
<comment type="caution">
    <text evidence="2">The sequence shown here is derived from an EMBL/GenBank/DDBJ whole genome shotgun (WGS) entry which is preliminary data.</text>
</comment>
<evidence type="ECO:0000313" key="3">
    <source>
        <dbReference type="Proteomes" id="UP000015354"/>
    </source>
</evidence>
<reference evidence="2 3" key="1">
    <citation type="journal article" date="2013" name="PLoS ONE">
        <title>Predicting the Proteins of Angomonas deanei, Strigomonas culicis and Their Respective Endosymbionts Reveals New Aspects of the Trypanosomatidae Family.</title>
        <authorList>
            <person name="Motta M.C."/>
            <person name="Martins A.C."/>
            <person name="de Souza S.S."/>
            <person name="Catta-Preta C.M."/>
            <person name="Silva R."/>
            <person name="Klein C.C."/>
            <person name="de Almeida L.G."/>
            <person name="de Lima Cunha O."/>
            <person name="Ciapina L.P."/>
            <person name="Brocchi M."/>
            <person name="Colabardini A.C."/>
            <person name="de Araujo Lima B."/>
            <person name="Machado C.R."/>
            <person name="de Almeida Soares C.M."/>
            <person name="Probst C.M."/>
            <person name="de Menezes C.B."/>
            <person name="Thompson C.E."/>
            <person name="Bartholomeu D.C."/>
            <person name="Gradia D.F."/>
            <person name="Pavoni D.P."/>
            <person name="Grisard E.C."/>
            <person name="Fantinatti-Garboggini F."/>
            <person name="Marchini F.K."/>
            <person name="Rodrigues-Luiz G.F."/>
            <person name="Wagner G."/>
            <person name="Goldman G.H."/>
            <person name="Fietto J.L."/>
            <person name="Elias M.C."/>
            <person name="Goldman M.H."/>
            <person name="Sagot M.F."/>
            <person name="Pereira M."/>
            <person name="Stoco P.H."/>
            <person name="de Mendonca-Neto R.P."/>
            <person name="Teixeira S.M."/>
            <person name="Maciel T.E."/>
            <person name="de Oliveira Mendes T.A."/>
            <person name="Urmenyi T.P."/>
            <person name="de Souza W."/>
            <person name="Schenkman S."/>
            <person name="de Vasconcelos A.T."/>
        </authorList>
    </citation>
    <scope>NUCLEOTIDE SEQUENCE [LARGE SCALE GENOMIC DNA]</scope>
</reference>
<evidence type="ECO:0000313" key="2">
    <source>
        <dbReference type="EMBL" id="EPY24860.1"/>
    </source>
</evidence>
<dbReference type="SMART" id="SM00386">
    <property type="entry name" value="HAT"/>
    <property type="match status" value="3"/>
</dbReference>
<dbReference type="InterPro" id="IPR003107">
    <property type="entry name" value="HAT"/>
</dbReference>
<dbReference type="PANTHER" id="PTHR23270">
    <property type="entry name" value="PROGRAMMED CELL DEATH PROTEIN 11 PRE-RRNA PROCESSING PROTEIN RRP5"/>
    <property type="match status" value="1"/>
</dbReference>
<dbReference type="GO" id="GO:0003723">
    <property type="term" value="F:RNA binding"/>
    <property type="evidence" value="ECO:0007669"/>
    <property type="project" value="TreeGrafter"/>
</dbReference>
<proteinExistence type="predicted"/>
<dbReference type="EMBL" id="ATMH01006968">
    <property type="protein sequence ID" value="EPY24860.1"/>
    <property type="molecule type" value="Genomic_DNA"/>
</dbReference>
<name>S9VNK2_9TRYP</name>
<dbReference type="GO" id="GO:0006364">
    <property type="term" value="P:rRNA processing"/>
    <property type="evidence" value="ECO:0007669"/>
    <property type="project" value="UniProtKB-KW"/>
</dbReference>